<dbReference type="InterPro" id="IPR051606">
    <property type="entry name" value="Polyketide_Oxido-like"/>
</dbReference>
<reference evidence="2 3" key="1">
    <citation type="submission" date="2019-10" db="EMBL/GenBank/DDBJ databases">
        <title>Rubrobacter sp nov SCSIO 52090 isolated from a deep-sea sediment in the South China Sea.</title>
        <authorList>
            <person name="Chen R.W."/>
        </authorList>
    </citation>
    <scope>NUCLEOTIDE SEQUENCE [LARGE SCALE GENOMIC DNA]</scope>
    <source>
        <strain evidence="2 3">SCSIO 52909</strain>
    </source>
</reference>
<dbReference type="GO" id="GO:0004074">
    <property type="term" value="F:biliverdin reductase [NAD(P)H] activity"/>
    <property type="evidence" value="ECO:0007669"/>
    <property type="project" value="TreeGrafter"/>
</dbReference>
<sequence length="207" mass="22538">MKVLVFGATGSVGRHIVEQGLARGHEVTAFVRDPSGLEVGREGLNVFEGDVLEPASVEAAVRGQEAVLCSIGAGRRGGVRSEGTRNIVRAMEEAGVRRFVCQTTLGAGESSGNLNFFWKHVMFGLLLREAFADHEQQEAHVRKSGLDWTIVRPAAFTDGGRTGEYRHGFSPDEREISLKISRADVADFMLDQSEDGTYLREAPGLSY</sequence>
<dbReference type="Proteomes" id="UP000501452">
    <property type="component" value="Chromosome"/>
</dbReference>
<dbReference type="KEGG" id="rub:GBA63_21350"/>
<feature type="domain" description="NAD(P)-binding" evidence="1">
    <location>
        <begin position="7"/>
        <end position="192"/>
    </location>
</feature>
<keyword evidence="3" id="KW-1185">Reference proteome</keyword>
<proteinExistence type="predicted"/>
<dbReference type="Gene3D" id="3.40.50.720">
    <property type="entry name" value="NAD(P)-binding Rossmann-like Domain"/>
    <property type="match status" value="1"/>
</dbReference>
<dbReference type="CDD" id="cd05244">
    <property type="entry name" value="BVR-B_like_SDR_a"/>
    <property type="match status" value="1"/>
</dbReference>
<gene>
    <name evidence="2" type="ORF">GBA63_21350</name>
</gene>
<evidence type="ECO:0000313" key="3">
    <source>
        <dbReference type="Proteomes" id="UP000501452"/>
    </source>
</evidence>
<dbReference type="EMBL" id="CP045119">
    <property type="protein sequence ID" value="QIN84905.1"/>
    <property type="molecule type" value="Genomic_DNA"/>
</dbReference>
<organism evidence="2 3">
    <name type="scientific">Rubrobacter tropicus</name>
    <dbReference type="NCBI Taxonomy" id="2653851"/>
    <lineage>
        <taxon>Bacteria</taxon>
        <taxon>Bacillati</taxon>
        <taxon>Actinomycetota</taxon>
        <taxon>Rubrobacteria</taxon>
        <taxon>Rubrobacterales</taxon>
        <taxon>Rubrobacteraceae</taxon>
        <taxon>Rubrobacter</taxon>
    </lineage>
</organism>
<dbReference type="RefSeq" id="WP_166179554.1">
    <property type="nucleotide sequence ID" value="NZ_CP045119.1"/>
</dbReference>
<dbReference type="PANTHER" id="PTHR43355">
    <property type="entry name" value="FLAVIN REDUCTASE (NADPH)"/>
    <property type="match status" value="1"/>
</dbReference>
<dbReference type="PANTHER" id="PTHR43355:SF2">
    <property type="entry name" value="FLAVIN REDUCTASE (NADPH)"/>
    <property type="match status" value="1"/>
</dbReference>
<evidence type="ECO:0000259" key="1">
    <source>
        <dbReference type="Pfam" id="PF13460"/>
    </source>
</evidence>
<evidence type="ECO:0000313" key="2">
    <source>
        <dbReference type="EMBL" id="QIN84905.1"/>
    </source>
</evidence>
<dbReference type="SUPFAM" id="SSF51735">
    <property type="entry name" value="NAD(P)-binding Rossmann-fold domains"/>
    <property type="match status" value="1"/>
</dbReference>
<dbReference type="InterPro" id="IPR016040">
    <property type="entry name" value="NAD(P)-bd_dom"/>
</dbReference>
<protein>
    <submittedName>
        <fullName evidence="2">NAD(P)H-binding protein</fullName>
    </submittedName>
</protein>
<dbReference type="GO" id="GO:0042602">
    <property type="term" value="F:riboflavin reductase (NADPH) activity"/>
    <property type="evidence" value="ECO:0007669"/>
    <property type="project" value="TreeGrafter"/>
</dbReference>
<dbReference type="InterPro" id="IPR036291">
    <property type="entry name" value="NAD(P)-bd_dom_sf"/>
</dbReference>
<dbReference type="AlphaFoldDB" id="A0A6G8QEH4"/>
<accession>A0A6G8QEH4</accession>
<name>A0A6G8QEH4_9ACTN</name>
<dbReference type="Pfam" id="PF13460">
    <property type="entry name" value="NAD_binding_10"/>
    <property type="match status" value="1"/>
</dbReference>